<protein>
    <submittedName>
        <fullName evidence="1">Uncharacterized protein</fullName>
    </submittedName>
</protein>
<reference evidence="1 2" key="1">
    <citation type="journal article" date="2019" name="Nat. Ecol. Evol.">
        <title>Megaphylogeny resolves global patterns of mushroom evolution.</title>
        <authorList>
            <person name="Varga T."/>
            <person name="Krizsan K."/>
            <person name="Foldi C."/>
            <person name="Dima B."/>
            <person name="Sanchez-Garcia M."/>
            <person name="Sanchez-Ramirez S."/>
            <person name="Szollosi G.J."/>
            <person name="Szarkandi J.G."/>
            <person name="Papp V."/>
            <person name="Albert L."/>
            <person name="Andreopoulos W."/>
            <person name="Angelini C."/>
            <person name="Antonin V."/>
            <person name="Barry K.W."/>
            <person name="Bougher N.L."/>
            <person name="Buchanan P."/>
            <person name="Buyck B."/>
            <person name="Bense V."/>
            <person name="Catcheside P."/>
            <person name="Chovatia M."/>
            <person name="Cooper J."/>
            <person name="Damon W."/>
            <person name="Desjardin D."/>
            <person name="Finy P."/>
            <person name="Geml J."/>
            <person name="Haridas S."/>
            <person name="Hughes K."/>
            <person name="Justo A."/>
            <person name="Karasinski D."/>
            <person name="Kautmanova I."/>
            <person name="Kiss B."/>
            <person name="Kocsube S."/>
            <person name="Kotiranta H."/>
            <person name="LaButti K.M."/>
            <person name="Lechner B.E."/>
            <person name="Liimatainen K."/>
            <person name="Lipzen A."/>
            <person name="Lukacs Z."/>
            <person name="Mihaltcheva S."/>
            <person name="Morgado L.N."/>
            <person name="Niskanen T."/>
            <person name="Noordeloos M.E."/>
            <person name="Ohm R.A."/>
            <person name="Ortiz-Santana B."/>
            <person name="Ovrebo C."/>
            <person name="Racz N."/>
            <person name="Riley R."/>
            <person name="Savchenko A."/>
            <person name="Shiryaev A."/>
            <person name="Soop K."/>
            <person name="Spirin V."/>
            <person name="Szebenyi C."/>
            <person name="Tomsovsky M."/>
            <person name="Tulloss R.E."/>
            <person name="Uehling J."/>
            <person name="Grigoriev I.V."/>
            <person name="Vagvolgyi C."/>
            <person name="Papp T."/>
            <person name="Martin F.M."/>
            <person name="Miettinen O."/>
            <person name="Hibbett D.S."/>
            <person name="Nagy L.G."/>
        </authorList>
    </citation>
    <scope>NUCLEOTIDE SEQUENCE [LARGE SCALE GENOMIC DNA]</scope>
    <source>
        <strain evidence="1 2">NL-1719</strain>
    </source>
</reference>
<organism evidence="1 2">
    <name type="scientific">Pluteus cervinus</name>
    <dbReference type="NCBI Taxonomy" id="181527"/>
    <lineage>
        <taxon>Eukaryota</taxon>
        <taxon>Fungi</taxon>
        <taxon>Dikarya</taxon>
        <taxon>Basidiomycota</taxon>
        <taxon>Agaricomycotina</taxon>
        <taxon>Agaricomycetes</taxon>
        <taxon>Agaricomycetidae</taxon>
        <taxon>Agaricales</taxon>
        <taxon>Pluteineae</taxon>
        <taxon>Pluteaceae</taxon>
        <taxon>Pluteus</taxon>
    </lineage>
</organism>
<dbReference type="Proteomes" id="UP000308600">
    <property type="component" value="Unassembled WGS sequence"/>
</dbReference>
<keyword evidence="2" id="KW-1185">Reference proteome</keyword>
<gene>
    <name evidence="1" type="ORF">BDN72DRAFT_837304</name>
</gene>
<proteinExistence type="predicted"/>
<name>A0ACD3B425_9AGAR</name>
<dbReference type="EMBL" id="ML208294">
    <property type="protein sequence ID" value="TFK71722.1"/>
    <property type="molecule type" value="Genomic_DNA"/>
</dbReference>
<sequence>MLPDGICGIQHHKPLKTAYLLEIDQRFSVLSPRTYFPYDMNQPTVLPKDLLGRVDLAIVDPAFLNEDTNTKIVTSLKQLLKPDTGRTVLITSTSIESILKKVYDTPPVGPIRRTAFQIEHTQLQNDFAVWGSWDGAENFGANKTS</sequence>
<evidence type="ECO:0000313" key="2">
    <source>
        <dbReference type="Proteomes" id="UP000308600"/>
    </source>
</evidence>
<evidence type="ECO:0000313" key="1">
    <source>
        <dbReference type="EMBL" id="TFK71722.1"/>
    </source>
</evidence>
<accession>A0ACD3B425</accession>